<evidence type="ECO:0000313" key="2">
    <source>
        <dbReference type="EMBL" id="MFC2927160.1"/>
    </source>
</evidence>
<dbReference type="PANTHER" id="PTHR12147:SF26">
    <property type="entry name" value="PEPTIDASE M28 DOMAIN-CONTAINING PROTEIN"/>
    <property type="match status" value="1"/>
</dbReference>
<sequence>MFDFRYAALAAVLGVAACGDASLDVSTTGPEDAADAGIVADAASVDLPNISSDAIEAHIRFLSTDLMGGRDAGSREYMIASHYVATQMRLIGLEPAGDADGYFAMVPFQRMSSNPESARFAIGGTEYTHGQEVFISPNPIIDAADVTAELVFVGYGLSLPHHGYDDYEGVDVNGRIVVVLGGAPEDVMPTDERSHQLRGSTKRDYAAAHGAVGMITISSANSEQFAGFASRGVGHANVAIGPEGAERNYEQLQVNATVSSDVAAALFAGAPMTLEEATAALADGPQSFALNQSATIAVQTDRELYEEPNVVGMLPGSDPELADEYVVLTAHLDHIGTFEEGTLVNSGCRSATPEDQVCNGAVDNASGVSIMLETARTFVEHGAPRRSLVFVALAAEEKGLLGSEYFAENPTVPQADIVANVNLDMPVIVYEFSDVIAFGAERSELGPIAARAASQLDVTISEDPIPEQNLFIRSDHYNFVRQGIPSLFLMTGFSSPDPRWDQGEGFMGFLNTHYHRVSDSVDLELLYDQAAKFADINFVIAREIANAEERPRWNEGDFFGAYFGADR</sequence>
<gene>
    <name evidence="2" type="ORF">ACFOOR_13670</name>
</gene>
<dbReference type="SUPFAM" id="SSF52025">
    <property type="entry name" value="PA domain"/>
    <property type="match status" value="1"/>
</dbReference>
<comment type="caution">
    <text evidence="2">The sequence shown here is derived from an EMBL/GenBank/DDBJ whole genome shotgun (WGS) entry which is preliminary data.</text>
</comment>
<dbReference type="PANTHER" id="PTHR12147">
    <property type="entry name" value="METALLOPEPTIDASE M28 FAMILY MEMBER"/>
    <property type="match status" value="1"/>
</dbReference>
<reference evidence="3" key="1">
    <citation type="journal article" date="2019" name="Int. J. Syst. Evol. Microbiol.">
        <title>The Global Catalogue of Microorganisms (GCM) 10K type strain sequencing project: providing services to taxonomists for standard genome sequencing and annotation.</title>
        <authorList>
            <consortium name="The Broad Institute Genomics Platform"/>
            <consortium name="The Broad Institute Genome Sequencing Center for Infectious Disease"/>
            <person name="Wu L."/>
            <person name="Ma J."/>
        </authorList>
    </citation>
    <scope>NUCLEOTIDE SEQUENCE [LARGE SCALE GENOMIC DNA]</scope>
    <source>
        <strain evidence="3">KCTC 52487</strain>
    </source>
</reference>
<dbReference type="Proteomes" id="UP001595379">
    <property type="component" value="Unassembled WGS sequence"/>
</dbReference>
<evidence type="ECO:0000313" key="3">
    <source>
        <dbReference type="Proteomes" id="UP001595379"/>
    </source>
</evidence>
<feature type="domain" description="Peptidase M28" evidence="1">
    <location>
        <begin position="309"/>
        <end position="530"/>
    </location>
</feature>
<dbReference type="InterPro" id="IPR007484">
    <property type="entry name" value="Peptidase_M28"/>
</dbReference>
<dbReference type="RefSeq" id="WP_343163144.1">
    <property type="nucleotide sequence ID" value="NZ_JBHRSV010000028.1"/>
</dbReference>
<keyword evidence="3" id="KW-1185">Reference proteome</keyword>
<protein>
    <submittedName>
        <fullName evidence="2">M28 family metallopeptidase</fullName>
    </submittedName>
</protein>
<evidence type="ECO:0000259" key="1">
    <source>
        <dbReference type="Pfam" id="PF04389"/>
    </source>
</evidence>
<dbReference type="InterPro" id="IPR045175">
    <property type="entry name" value="M28_fam"/>
</dbReference>
<organism evidence="2 3">
    <name type="scientific">Hyphobacterium vulgare</name>
    <dbReference type="NCBI Taxonomy" id="1736751"/>
    <lineage>
        <taxon>Bacteria</taxon>
        <taxon>Pseudomonadati</taxon>
        <taxon>Pseudomonadota</taxon>
        <taxon>Alphaproteobacteria</taxon>
        <taxon>Maricaulales</taxon>
        <taxon>Maricaulaceae</taxon>
        <taxon>Hyphobacterium</taxon>
    </lineage>
</organism>
<dbReference type="PROSITE" id="PS51257">
    <property type="entry name" value="PROKAR_LIPOPROTEIN"/>
    <property type="match status" value="1"/>
</dbReference>
<dbReference type="SUPFAM" id="SSF53187">
    <property type="entry name" value="Zn-dependent exopeptidases"/>
    <property type="match status" value="1"/>
</dbReference>
<dbReference type="CDD" id="cd04820">
    <property type="entry name" value="PA_M28_1_1"/>
    <property type="match status" value="1"/>
</dbReference>
<dbReference type="EMBL" id="JBHRSV010000028">
    <property type="protein sequence ID" value="MFC2927160.1"/>
    <property type="molecule type" value="Genomic_DNA"/>
</dbReference>
<dbReference type="Pfam" id="PF04389">
    <property type="entry name" value="Peptidase_M28"/>
    <property type="match status" value="1"/>
</dbReference>
<dbReference type="Gene3D" id="3.50.30.30">
    <property type="match status" value="1"/>
</dbReference>
<dbReference type="Gene3D" id="3.40.630.10">
    <property type="entry name" value="Zn peptidases"/>
    <property type="match status" value="1"/>
</dbReference>
<proteinExistence type="predicted"/>
<name>A0ABV7A0C0_9PROT</name>
<dbReference type="InterPro" id="IPR046450">
    <property type="entry name" value="PA_dom_sf"/>
</dbReference>
<accession>A0ABV7A0C0</accession>